<keyword evidence="2" id="KW-1185">Reference proteome</keyword>
<comment type="caution">
    <text evidence="1">The sequence shown here is derived from an EMBL/GenBank/DDBJ whole genome shotgun (WGS) entry which is preliminary data.</text>
</comment>
<dbReference type="AlphaFoldDB" id="A0A918RT89"/>
<dbReference type="RefSeq" id="WP_229794256.1">
    <property type="nucleotide sequence ID" value="NZ_BMXA01000003.1"/>
</dbReference>
<dbReference type="EMBL" id="BMXA01000003">
    <property type="protein sequence ID" value="GHA11868.1"/>
    <property type="molecule type" value="Genomic_DNA"/>
</dbReference>
<evidence type="ECO:0000313" key="2">
    <source>
        <dbReference type="Proteomes" id="UP000614811"/>
    </source>
</evidence>
<protein>
    <submittedName>
        <fullName evidence="1">Uncharacterized protein</fullName>
    </submittedName>
</protein>
<name>A0A918RT89_9GAMM</name>
<organism evidence="1 2">
    <name type="scientific">Arenicella chitinivorans</name>
    <dbReference type="NCBI Taxonomy" id="1329800"/>
    <lineage>
        <taxon>Bacteria</taxon>
        <taxon>Pseudomonadati</taxon>
        <taxon>Pseudomonadota</taxon>
        <taxon>Gammaproteobacteria</taxon>
        <taxon>Arenicellales</taxon>
        <taxon>Arenicellaceae</taxon>
        <taxon>Arenicella</taxon>
    </lineage>
</organism>
<proteinExistence type="predicted"/>
<dbReference type="PROSITE" id="PS51257">
    <property type="entry name" value="PROKAR_LIPOPROTEIN"/>
    <property type="match status" value="1"/>
</dbReference>
<dbReference type="Proteomes" id="UP000614811">
    <property type="component" value="Unassembled WGS sequence"/>
</dbReference>
<reference evidence="1" key="2">
    <citation type="submission" date="2020-09" db="EMBL/GenBank/DDBJ databases">
        <authorList>
            <person name="Sun Q."/>
            <person name="Kim S."/>
        </authorList>
    </citation>
    <scope>NUCLEOTIDE SEQUENCE</scope>
    <source>
        <strain evidence="1">KCTC 12711</strain>
    </source>
</reference>
<evidence type="ECO:0000313" key="1">
    <source>
        <dbReference type="EMBL" id="GHA11868.1"/>
    </source>
</evidence>
<reference evidence="1" key="1">
    <citation type="journal article" date="2014" name="Int. J. Syst. Evol. Microbiol.">
        <title>Complete genome sequence of Corynebacterium casei LMG S-19264T (=DSM 44701T), isolated from a smear-ripened cheese.</title>
        <authorList>
            <consortium name="US DOE Joint Genome Institute (JGI-PGF)"/>
            <person name="Walter F."/>
            <person name="Albersmeier A."/>
            <person name="Kalinowski J."/>
            <person name="Ruckert C."/>
        </authorList>
    </citation>
    <scope>NUCLEOTIDE SEQUENCE</scope>
    <source>
        <strain evidence="1">KCTC 12711</strain>
    </source>
</reference>
<sequence length="218" mass="24421">MMLGKSLQLQRWYSISTLLMLIALSGCSTSVVVKSDIPSPLVERLPINGAIRYTDEFRNYVYSEEEKKRTLKKLDFTEAQITMFDRIFGSLVTLVPLDEPNRHLVIEPEILDLQYTAPKETKLNQYEIWIKYRIRLVDANDNKIADWIIKGYGKTPTALLGSASSGFNAAANIALRDVGAQLAIGFGRQSKIRALTGVKQVRVRDVAIDSESSAQPAK</sequence>
<gene>
    <name evidence="1" type="ORF">GCM10008090_22090</name>
</gene>
<accession>A0A918RT89</accession>